<dbReference type="RefSeq" id="WP_249287326.1">
    <property type="nucleotide sequence ID" value="NZ_JACRWC010000103.1"/>
</dbReference>
<dbReference type="Proteomes" id="UP000644115">
    <property type="component" value="Unassembled WGS sequence"/>
</dbReference>
<keyword evidence="2 4" id="KW-0547">Nucleotide-binding</keyword>
<keyword evidence="7" id="KW-1185">Reference proteome</keyword>
<keyword evidence="5" id="KW-0479">Metal-binding</keyword>
<evidence type="ECO:0000313" key="7">
    <source>
        <dbReference type="Proteomes" id="UP000644115"/>
    </source>
</evidence>
<dbReference type="PANTHER" id="PTHR23407:SF1">
    <property type="entry name" value="5-FORMYLTETRAHYDROFOLATE CYCLO-LIGASE"/>
    <property type="match status" value="1"/>
</dbReference>
<dbReference type="InterPro" id="IPR024185">
    <property type="entry name" value="FTHF_cligase-like_sf"/>
</dbReference>
<dbReference type="InterPro" id="IPR002698">
    <property type="entry name" value="FTHF_cligase"/>
</dbReference>
<dbReference type="SUPFAM" id="SSF100950">
    <property type="entry name" value="NagB/RpiA/CoA transferase-like"/>
    <property type="match status" value="1"/>
</dbReference>
<name>A0A923SMA0_9FIRM</name>
<keyword evidence="6" id="KW-0436">Ligase</keyword>
<dbReference type="EMBL" id="JACRWC010000103">
    <property type="protein sequence ID" value="MBC5999962.1"/>
    <property type="molecule type" value="Genomic_DNA"/>
</dbReference>
<evidence type="ECO:0000256" key="2">
    <source>
        <dbReference type="ARBA" id="ARBA00022741"/>
    </source>
</evidence>
<proteinExistence type="inferred from homology"/>
<dbReference type="Pfam" id="PF01812">
    <property type="entry name" value="5-FTHF_cyc-lig"/>
    <property type="match status" value="1"/>
</dbReference>
<comment type="similarity">
    <text evidence="1 5">Belongs to the 5-formyltetrahydrofolate cyclo-ligase family.</text>
</comment>
<feature type="binding site" evidence="4">
    <location>
        <position position="55"/>
    </location>
    <ligand>
        <name>substrate</name>
    </ligand>
</feature>
<evidence type="ECO:0000256" key="5">
    <source>
        <dbReference type="RuleBase" id="RU361279"/>
    </source>
</evidence>
<dbReference type="GO" id="GO:0035999">
    <property type="term" value="P:tetrahydrofolate interconversion"/>
    <property type="evidence" value="ECO:0007669"/>
    <property type="project" value="TreeGrafter"/>
</dbReference>
<feature type="binding site" evidence="4">
    <location>
        <begin position="135"/>
        <end position="143"/>
    </location>
    <ligand>
        <name>ATP</name>
        <dbReference type="ChEBI" id="CHEBI:30616"/>
    </ligand>
</feature>
<evidence type="ECO:0000313" key="6">
    <source>
        <dbReference type="EMBL" id="MBC5999962.1"/>
    </source>
</evidence>
<evidence type="ECO:0000256" key="4">
    <source>
        <dbReference type="PIRSR" id="PIRSR006806-1"/>
    </source>
</evidence>
<comment type="cofactor">
    <cofactor evidence="5">
        <name>Mg(2+)</name>
        <dbReference type="ChEBI" id="CHEBI:18420"/>
    </cofactor>
</comment>
<evidence type="ECO:0000256" key="1">
    <source>
        <dbReference type="ARBA" id="ARBA00010638"/>
    </source>
</evidence>
<dbReference type="GO" id="GO:0009396">
    <property type="term" value="P:folic acid-containing compound biosynthetic process"/>
    <property type="evidence" value="ECO:0007669"/>
    <property type="project" value="TreeGrafter"/>
</dbReference>
<dbReference type="GO" id="GO:0030272">
    <property type="term" value="F:5-formyltetrahydrofolate cyclo-ligase activity"/>
    <property type="evidence" value="ECO:0007669"/>
    <property type="project" value="UniProtKB-EC"/>
</dbReference>
<dbReference type="Gene3D" id="3.40.50.10420">
    <property type="entry name" value="NagB/RpiA/CoA transferase-like"/>
    <property type="match status" value="1"/>
</dbReference>
<comment type="caution">
    <text evidence="6">The sequence shown here is derived from an EMBL/GenBank/DDBJ whole genome shotgun (WGS) entry which is preliminary data.</text>
</comment>
<feature type="binding site" evidence="4">
    <location>
        <position position="60"/>
    </location>
    <ligand>
        <name>substrate</name>
    </ligand>
</feature>
<gene>
    <name evidence="6" type="ORF">H8876_08115</name>
</gene>
<keyword evidence="3 4" id="KW-0067">ATP-binding</keyword>
<dbReference type="PANTHER" id="PTHR23407">
    <property type="entry name" value="ATPASE INHIBITOR/5-FORMYLTETRAHYDROFOLATE CYCLO-LIGASE"/>
    <property type="match status" value="1"/>
</dbReference>
<dbReference type="PIRSF" id="PIRSF006806">
    <property type="entry name" value="FTHF_cligase"/>
    <property type="match status" value="1"/>
</dbReference>
<reference evidence="6" key="1">
    <citation type="submission" date="2020-08" db="EMBL/GenBank/DDBJ databases">
        <authorList>
            <person name="Liu C."/>
            <person name="Sun Q."/>
        </authorList>
    </citation>
    <scope>NUCLEOTIDE SEQUENCE</scope>
    <source>
        <strain evidence="6">BX16</strain>
    </source>
</reference>
<dbReference type="InterPro" id="IPR037171">
    <property type="entry name" value="NagB/RpiA_transferase-like"/>
</dbReference>
<dbReference type="AlphaFoldDB" id="A0A923SMA0"/>
<evidence type="ECO:0000256" key="3">
    <source>
        <dbReference type="ARBA" id="ARBA00022840"/>
    </source>
</evidence>
<dbReference type="EC" id="6.3.3.2" evidence="5"/>
<organism evidence="6 7">
    <name type="scientific">Lentihominibacter faecis</name>
    <dbReference type="NCBI Taxonomy" id="2764712"/>
    <lineage>
        <taxon>Bacteria</taxon>
        <taxon>Bacillati</taxon>
        <taxon>Bacillota</taxon>
        <taxon>Clostridia</taxon>
        <taxon>Peptostreptococcales</taxon>
        <taxon>Anaerovoracaceae</taxon>
        <taxon>Lentihominibacter</taxon>
    </lineage>
</organism>
<accession>A0A923SMA0</accession>
<dbReference type="NCBIfam" id="TIGR02727">
    <property type="entry name" value="MTHFS_bact"/>
    <property type="match status" value="1"/>
</dbReference>
<sequence length="188" mass="21436">MNENTGKTKKELRKEILKRREALEAEMVAEASAEICHMIQALNMYEEAEDLCLYMPIRNEVDLEILRKAAWEDGKRVWLPKVDGKQMEFHFFGPESRLEEGAYGILEPEAGEVLEPGEATLVVMPGAVFSKSHDRIGYGGGYYDRYLSEHPQCRTMAVCHDLQIVDDLPAEEHDIRPDAIVSEEQILL</sequence>
<protein>
    <recommendedName>
        <fullName evidence="5">5-formyltetrahydrofolate cyclo-ligase</fullName>
        <ecNumber evidence="5">6.3.3.2</ecNumber>
    </recommendedName>
</protein>
<keyword evidence="5" id="KW-0460">Magnesium</keyword>
<dbReference type="GO" id="GO:0046872">
    <property type="term" value="F:metal ion binding"/>
    <property type="evidence" value="ECO:0007669"/>
    <property type="project" value="UniProtKB-KW"/>
</dbReference>
<feature type="binding site" evidence="4">
    <location>
        <begin position="9"/>
        <end position="13"/>
    </location>
    <ligand>
        <name>ATP</name>
        <dbReference type="ChEBI" id="CHEBI:30616"/>
    </ligand>
</feature>
<dbReference type="GO" id="GO:0005524">
    <property type="term" value="F:ATP binding"/>
    <property type="evidence" value="ECO:0007669"/>
    <property type="project" value="UniProtKB-KW"/>
</dbReference>
<comment type="catalytic activity">
    <reaction evidence="5">
        <text>(6S)-5-formyl-5,6,7,8-tetrahydrofolate + ATP = (6R)-5,10-methenyltetrahydrofolate + ADP + phosphate</text>
        <dbReference type="Rhea" id="RHEA:10488"/>
        <dbReference type="ChEBI" id="CHEBI:30616"/>
        <dbReference type="ChEBI" id="CHEBI:43474"/>
        <dbReference type="ChEBI" id="CHEBI:57455"/>
        <dbReference type="ChEBI" id="CHEBI:57457"/>
        <dbReference type="ChEBI" id="CHEBI:456216"/>
        <dbReference type="EC" id="6.3.3.2"/>
    </reaction>
</comment>